<dbReference type="Proteomes" id="UP000035680">
    <property type="component" value="Unassembled WGS sequence"/>
</dbReference>
<accession>A0A0K0FH51</accession>
<evidence type="ECO:0000256" key="8">
    <source>
        <dbReference type="ARBA" id="ARBA00023136"/>
    </source>
</evidence>
<dbReference type="InterPro" id="IPR056732">
    <property type="entry name" value="GBD_ATRN"/>
</dbReference>
<dbReference type="InterPro" id="IPR015915">
    <property type="entry name" value="Kelch-typ_b-propeller"/>
</dbReference>
<protein>
    <submittedName>
        <fullName evidence="20">Attractin (inferred by orthology to a human protein)</fullName>
    </submittedName>
</protein>
<keyword evidence="19" id="KW-1185">Reference proteome</keyword>
<keyword evidence="11 14" id="KW-0424">Laminin EGF-like domain</keyword>
<dbReference type="GO" id="GO:0016020">
    <property type="term" value="C:membrane"/>
    <property type="evidence" value="ECO:0007669"/>
    <property type="project" value="UniProtKB-SubCell"/>
</dbReference>
<dbReference type="SMART" id="SM00042">
    <property type="entry name" value="CUB"/>
    <property type="match status" value="1"/>
</dbReference>
<feature type="disulfide bond" evidence="13">
    <location>
        <begin position="232"/>
        <end position="242"/>
    </location>
</feature>
<dbReference type="PANTHER" id="PTHR46376">
    <property type="entry name" value="LEUCINE-ZIPPER-LIKE TRANSCRIPTIONAL REGULATOR 1"/>
    <property type="match status" value="1"/>
</dbReference>
<dbReference type="PROSITE" id="PS01186">
    <property type="entry name" value="EGF_2"/>
    <property type="match status" value="1"/>
</dbReference>
<reference evidence="20" key="2">
    <citation type="submission" date="2015-08" db="UniProtKB">
        <authorList>
            <consortium name="WormBaseParasite"/>
        </authorList>
    </citation>
    <scope>IDENTIFICATION</scope>
</reference>
<dbReference type="PANTHER" id="PTHR46376:SF2">
    <property type="entry name" value="DISTRACTED, ISOFORM B"/>
    <property type="match status" value="1"/>
</dbReference>
<keyword evidence="3 13" id="KW-0245">EGF-like domain</keyword>
<feature type="disulfide bond" evidence="13">
    <location>
        <begin position="249"/>
        <end position="258"/>
    </location>
</feature>
<dbReference type="SMART" id="SM00180">
    <property type="entry name" value="EGF_Lam"/>
    <property type="match status" value="2"/>
</dbReference>
<dbReference type="Pfam" id="PF01437">
    <property type="entry name" value="PSI"/>
    <property type="match status" value="1"/>
</dbReference>
<dbReference type="WBParaSite" id="SVE_0821200.1">
    <property type="protein sequence ID" value="SVE_0821200.1"/>
    <property type="gene ID" value="SVE_0821200"/>
</dbReference>
<dbReference type="Gene3D" id="2.120.10.80">
    <property type="entry name" value="Kelch-type beta propeller"/>
    <property type="match status" value="2"/>
</dbReference>
<dbReference type="CDD" id="cd00041">
    <property type="entry name" value="CUB"/>
    <property type="match status" value="1"/>
</dbReference>
<evidence type="ECO:0000256" key="2">
    <source>
        <dbReference type="ARBA" id="ARBA00022441"/>
    </source>
</evidence>
<feature type="domain" description="EGF-like" evidence="17">
    <location>
        <begin position="228"/>
        <end position="259"/>
    </location>
</feature>
<dbReference type="InterPro" id="IPR051568">
    <property type="entry name" value="LZTR1/Attractin"/>
</dbReference>
<dbReference type="InterPro" id="IPR056737">
    <property type="entry name" value="Beta-prop_ATRN-MKLN-like"/>
</dbReference>
<feature type="disulfide bond" evidence="13">
    <location>
        <begin position="86"/>
        <end position="96"/>
    </location>
</feature>
<dbReference type="STRING" id="75913.A0A0K0FH51"/>
<dbReference type="Pfam" id="PF23106">
    <property type="entry name" value="EGF_Teneurin"/>
    <property type="match status" value="1"/>
</dbReference>
<keyword evidence="7 15" id="KW-1133">Transmembrane helix</keyword>
<evidence type="ECO:0000256" key="14">
    <source>
        <dbReference type="PROSITE-ProRule" id="PRU00460"/>
    </source>
</evidence>
<dbReference type="Pfam" id="PF00431">
    <property type="entry name" value="CUB"/>
    <property type="match status" value="1"/>
</dbReference>
<dbReference type="Gene3D" id="2.10.25.10">
    <property type="entry name" value="Laminin"/>
    <property type="match status" value="4"/>
</dbReference>
<dbReference type="GO" id="GO:0005794">
    <property type="term" value="C:Golgi apparatus"/>
    <property type="evidence" value="ECO:0007669"/>
    <property type="project" value="TreeGrafter"/>
</dbReference>
<comment type="caution">
    <text evidence="13">Lacks conserved residue(s) required for the propagation of feature annotation.</text>
</comment>
<dbReference type="Pfam" id="PF24972">
    <property type="entry name" value="GBD_ATRN"/>
    <property type="match status" value="1"/>
</dbReference>
<dbReference type="InterPro" id="IPR002165">
    <property type="entry name" value="Plexin_repeat"/>
</dbReference>
<dbReference type="InterPro" id="IPR002049">
    <property type="entry name" value="LE_dom"/>
</dbReference>
<evidence type="ECO:0000256" key="15">
    <source>
        <dbReference type="SAM" id="Phobius"/>
    </source>
</evidence>
<dbReference type="InterPro" id="IPR000742">
    <property type="entry name" value="EGF"/>
</dbReference>
<dbReference type="SMART" id="SM00423">
    <property type="entry name" value="PSI"/>
    <property type="match status" value="3"/>
</dbReference>
<evidence type="ECO:0000259" key="16">
    <source>
        <dbReference type="PROSITE" id="PS01180"/>
    </source>
</evidence>
<dbReference type="SUPFAM" id="SSF49854">
    <property type="entry name" value="Spermadhesin, CUB domain"/>
    <property type="match status" value="1"/>
</dbReference>
<dbReference type="InterPro" id="IPR000859">
    <property type="entry name" value="CUB_dom"/>
</dbReference>
<evidence type="ECO:0000259" key="18">
    <source>
        <dbReference type="PROSITE" id="PS50027"/>
    </source>
</evidence>
<feature type="disulfide bond" evidence="14">
    <location>
        <begin position="1003"/>
        <end position="1017"/>
    </location>
</feature>
<evidence type="ECO:0000256" key="1">
    <source>
        <dbReference type="ARBA" id="ARBA00004167"/>
    </source>
</evidence>
<evidence type="ECO:0000256" key="11">
    <source>
        <dbReference type="ARBA" id="ARBA00023292"/>
    </source>
</evidence>
<evidence type="ECO:0000256" key="6">
    <source>
        <dbReference type="ARBA" id="ARBA00022737"/>
    </source>
</evidence>
<dbReference type="Pfam" id="PF00053">
    <property type="entry name" value="EGF_laminin"/>
    <property type="match status" value="1"/>
</dbReference>
<evidence type="ECO:0000256" key="10">
    <source>
        <dbReference type="ARBA" id="ARBA00023180"/>
    </source>
</evidence>
<feature type="disulfide bond" evidence="12">
    <location>
        <begin position="115"/>
        <end position="142"/>
    </location>
</feature>
<evidence type="ECO:0000256" key="12">
    <source>
        <dbReference type="PROSITE-ProRule" id="PRU00059"/>
    </source>
</evidence>
<evidence type="ECO:0000256" key="9">
    <source>
        <dbReference type="ARBA" id="ARBA00023157"/>
    </source>
</evidence>
<keyword evidence="9 13" id="KW-1015">Disulfide bond</keyword>
<dbReference type="InterPro" id="IPR016201">
    <property type="entry name" value="PSI"/>
</dbReference>
<feature type="transmembrane region" description="Helical" evidence="15">
    <location>
        <begin position="1194"/>
        <end position="1218"/>
    </location>
</feature>
<feature type="disulfide bond" evidence="13">
    <location>
        <begin position="103"/>
        <end position="112"/>
    </location>
</feature>
<keyword evidence="8 15" id="KW-0472">Membrane</keyword>
<dbReference type="PROSITE" id="PS01248">
    <property type="entry name" value="EGF_LAM_1"/>
    <property type="match status" value="1"/>
</dbReference>
<feature type="domain" description="CUB" evidence="16">
    <location>
        <begin position="115"/>
        <end position="230"/>
    </location>
</feature>
<dbReference type="CDD" id="cd00055">
    <property type="entry name" value="EGF_Lam"/>
    <property type="match status" value="2"/>
</dbReference>
<dbReference type="InterPro" id="IPR056863">
    <property type="entry name" value="LMN_ATRN_NET-like_EGF"/>
</dbReference>
<feature type="disulfide bond" evidence="14">
    <location>
        <begin position="1051"/>
        <end position="1065"/>
    </location>
</feature>
<evidence type="ECO:0000256" key="4">
    <source>
        <dbReference type="ARBA" id="ARBA00022692"/>
    </source>
</evidence>
<dbReference type="Pfam" id="PF24973">
    <property type="entry name" value="EGF_LMN_ATRN"/>
    <property type="match status" value="1"/>
</dbReference>
<feature type="domain" description="Laminin EGF-like" evidence="18">
    <location>
        <begin position="1020"/>
        <end position="1067"/>
    </location>
</feature>
<dbReference type="SUPFAM" id="SSF57196">
    <property type="entry name" value="EGF/Laminin"/>
    <property type="match status" value="1"/>
</dbReference>
<dbReference type="InterPro" id="IPR035914">
    <property type="entry name" value="Sperma_CUB_dom_sf"/>
</dbReference>
<feature type="disulfide bond" evidence="14">
    <location>
        <begin position="991"/>
        <end position="1000"/>
    </location>
</feature>
<dbReference type="SMART" id="SM00181">
    <property type="entry name" value="EGF"/>
    <property type="match status" value="4"/>
</dbReference>
<evidence type="ECO:0000256" key="7">
    <source>
        <dbReference type="ARBA" id="ARBA00022989"/>
    </source>
</evidence>
<proteinExistence type="predicted"/>
<evidence type="ECO:0000313" key="20">
    <source>
        <dbReference type="WBParaSite" id="SVE_0821200.1"/>
    </source>
</evidence>
<dbReference type="PROSITE" id="PS00022">
    <property type="entry name" value="EGF_1"/>
    <property type="match status" value="2"/>
</dbReference>
<keyword evidence="2" id="KW-0880">Kelch repeat</keyword>
<evidence type="ECO:0000259" key="17">
    <source>
        <dbReference type="PROSITE" id="PS50026"/>
    </source>
</evidence>
<reference evidence="19" key="1">
    <citation type="submission" date="2014-07" db="EMBL/GenBank/DDBJ databases">
        <authorList>
            <person name="Martin A.A"/>
            <person name="De Silva N."/>
        </authorList>
    </citation>
    <scope>NUCLEOTIDE SEQUENCE</scope>
</reference>
<organism evidence="19 20">
    <name type="scientific">Strongyloides venezuelensis</name>
    <name type="common">Threadworm</name>
    <dbReference type="NCBI Taxonomy" id="75913"/>
    <lineage>
        <taxon>Eukaryota</taxon>
        <taxon>Metazoa</taxon>
        <taxon>Ecdysozoa</taxon>
        <taxon>Nematoda</taxon>
        <taxon>Chromadorea</taxon>
        <taxon>Rhabditida</taxon>
        <taxon>Tylenchina</taxon>
        <taxon>Panagrolaimomorpha</taxon>
        <taxon>Strongyloidoidea</taxon>
        <taxon>Strongyloididae</taxon>
        <taxon>Strongyloides</taxon>
    </lineage>
</organism>
<dbReference type="PROSITE" id="PS50027">
    <property type="entry name" value="EGF_LAM_2"/>
    <property type="match status" value="2"/>
</dbReference>
<dbReference type="SUPFAM" id="SSF117281">
    <property type="entry name" value="Kelch motif"/>
    <property type="match status" value="1"/>
</dbReference>
<dbReference type="PROSITE" id="PS50026">
    <property type="entry name" value="EGF_3"/>
    <property type="match status" value="2"/>
</dbReference>
<keyword evidence="6" id="KW-0677">Repeat</keyword>
<evidence type="ECO:0000256" key="13">
    <source>
        <dbReference type="PROSITE-ProRule" id="PRU00076"/>
    </source>
</evidence>
<dbReference type="PROSITE" id="PS01180">
    <property type="entry name" value="CUB"/>
    <property type="match status" value="1"/>
</dbReference>
<feature type="domain" description="EGF-like" evidence="17">
    <location>
        <begin position="82"/>
        <end position="113"/>
    </location>
</feature>
<dbReference type="Pfam" id="PF24981">
    <property type="entry name" value="Beta-prop_ATRN-LZTR1"/>
    <property type="match status" value="1"/>
</dbReference>
<keyword evidence="4 15" id="KW-0812">Transmembrane</keyword>
<evidence type="ECO:0000313" key="19">
    <source>
        <dbReference type="Proteomes" id="UP000035680"/>
    </source>
</evidence>
<keyword evidence="10" id="KW-0325">Glycoprotein</keyword>
<dbReference type="Gene3D" id="2.60.120.290">
    <property type="entry name" value="Spermadhesin, CUB domain"/>
    <property type="match status" value="1"/>
</dbReference>
<keyword evidence="5" id="KW-0732">Signal</keyword>
<evidence type="ECO:0000256" key="5">
    <source>
        <dbReference type="ARBA" id="ARBA00022729"/>
    </source>
</evidence>
<evidence type="ECO:0000256" key="3">
    <source>
        <dbReference type="ARBA" id="ARBA00022536"/>
    </source>
</evidence>
<sequence>MSFNIYSKILKNKNSIASINKWNKKPLYGVKNDKIISLIRKDNSNIYLKRTKYFSIIFFLIIISTTNVKCSFQIQKSSNFVTQKQCDKPCFNNGTCVNGSCVCPHGWSGAQCDYCYGRISITDNQKGFIFDGPNNYHSSMKCTWIISNSKNNNNGSTTPLRLHIESFDTECSWDYVYIYDGDGVYGKQIGALSGTISPIDYIASSGSALIYFTSDVAFNLGGFNITYDYDSCSNNCSYHGKCIKSQCLCDKGYRGTYCEIPYCDINMNGSRGPCLNEGLCKDGKCNCGKKYHGEFCQNEITELVIDKLHYDGYFEGRASHTAVTVDDIIWIYGGTYLSGVPNQDIVMYDVKKNQFSIPKISSKIPDNRYDHSMVLYKNKLYIFGGVLNKKVITNELWSFDIITKKFNLLSPHNDSHSSLPLAVAGHTAHIIGDEMYVFFGYNPYEEFIHQTQIYSFTKGKWRRSEVNPNIEGRYGHSSALLDLPDKKNIVLVYGGYNAPIDDSYSYLISNQLLEYDPTDNSWVELDHTQSPIYKHSSVLLHDTLVIVGGNAHNESSLKRESQCLSKKIFSYDVTCNEWFPLSITLDRGNVLNTEMHGHVAVKHSDNMYIFGGFNGQMLSQVLKFTPPSCEKIKDINECTNIKSGIKCIFEKGKCKKRRIDVTYSKNFMDVIKFEGDDRRLDNCIRTELFNKCSLYKNCKFCNNRKDCSWCSSSKKCLKKGENCLNVMKRDIDEEVKCSDVDSLNKRYCGLAKSCYSCKQLPHCSWMMIDTTQTCLTHQEEEIILKKQRQRQIDRLTLSSDFPRSSHAHNSRPLSVSHLISSLPSLTLSQTNQTCPMPCALRTSCSSCLNSQCMWCPMTQRCVDTDTYMISFPYGQCQGWVTAVNFQICQSDIYDCRVQKSPEECQLSGPHCGWCDNGSGTGLGQCIPGNLSGPQNSSQCHIDNWYYIGSPQCQCNGHSKCENNSIVIKKHLPLSSNLPTLSTISQGKCGECGNQTIGDHCERCAPGFYGDARNGGTCQPCECNGQADKCNHKTGSCYCTTKGVTGDRCDRCEPKYYGDPKNNKPCYYDLAVDFIFTFKLDNEESKDKYVTQINFFSVPYKKDTDVQFTVVCDGLSGAEVSLNLTSTENDGEIKTKQLMLKNKCDNKGIRRTYSASEPGFAFGTDTNTTFLVKVDNFKTPIKIQISFAQSPPINWVLFFVIFAACFIVLLVVAGLLWMIKLRFQDWRENQRRYDEIEQMSSRPFASVKLEINGTQNTTTPISIEPSANYKTGIFSCVVRLPTGSTNYTPHGTSGIAVASSICFLTPAQLALLQTPESGESKNNCKVSIKRFLPFINRN</sequence>
<feature type="domain" description="Laminin EGF-like" evidence="18">
    <location>
        <begin position="952"/>
        <end position="1019"/>
    </location>
</feature>
<name>A0A0K0FH51_STRVS</name>
<comment type="subcellular location">
    <subcellularLocation>
        <location evidence="1">Membrane</location>
        <topology evidence="1">Single-pass membrane protein</topology>
    </subcellularLocation>
</comment>